<reference evidence="9 10" key="1">
    <citation type="submission" date="2019-02" db="EMBL/GenBank/DDBJ databases">
        <title>Deep-cultivation of Planctomycetes and their phenomic and genomic characterization uncovers novel biology.</title>
        <authorList>
            <person name="Wiegand S."/>
            <person name="Jogler M."/>
            <person name="Boedeker C."/>
            <person name="Pinto D."/>
            <person name="Vollmers J."/>
            <person name="Rivas-Marin E."/>
            <person name="Kohn T."/>
            <person name="Peeters S.H."/>
            <person name="Heuer A."/>
            <person name="Rast P."/>
            <person name="Oberbeckmann S."/>
            <person name="Bunk B."/>
            <person name="Jeske O."/>
            <person name="Meyerdierks A."/>
            <person name="Storesund J.E."/>
            <person name="Kallscheuer N."/>
            <person name="Luecker S."/>
            <person name="Lage O.M."/>
            <person name="Pohl T."/>
            <person name="Merkel B.J."/>
            <person name="Hornburger P."/>
            <person name="Mueller R.-W."/>
            <person name="Bruemmer F."/>
            <person name="Labrenz M."/>
            <person name="Spormann A.M."/>
            <person name="Op den Camp H."/>
            <person name="Overmann J."/>
            <person name="Amann R."/>
            <person name="Jetten M.S.M."/>
            <person name="Mascher T."/>
            <person name="Medema M.H."/>
            <person name="Devos D.P."/>
            <person name="Kaster A.-K."/>
            <person name="Ovreas L."/>
            <person name="Rohde M."/>
            <person name="Galperin M.Y."/>
            <person name="Jogler C."/>
        </authorList>
    </citation>
    <scope>NUCLEOTIDE SEQUENCE [LARGE SCALE GENOMIC DNA]</scope>
    <source>
        <strain evidence="9 10">Pla133</strain>
    </source>
</reference>
<keyword evidence="3" id="KW-0847">Vitamin C</keyword>
<keyword evidence="10" id="KW-1185">Reference proteome</keyword>
<dbReference type="GO" id="GO:0008198">
    <property type="term" value="F:ferrous iron binding"/>
    <property type="evidence" value="ECO:0007669"/>
    <property type="project" value="TreeGrafter"/>
</dbReference>
<keyword evidence="2" id="KW-0479">Metal-binding</keyword>
<dbReference type="Gene3D" id="2.60.120.620">
    <property type="entry name" value="q2cbj1_9rhob like domain"/>
    <property type="match status" value="1"/>
</dbReference>
<accession>A0A518BMR2</accession>
<evidence type="ECO:0000259" key="8">
    <source>
        <dbReference type="PROSITE" id="PS51471"/>
    </source>
</evidence>
<dbReference type="PANTHER" id="PTHR12907:SF26">
    <property type="entry name" value="HIF PROLYL HYDROXYLASE, ISOFORM C"/>
    <property type="match status" value="1"/>
</dbReference>
<dbReference type="PROSITE" id="PS51471">
    <property type="entry name" value="FE2OG_OXY"/>
    <property type="match status" value="1"/>
</dbReference>
<dbReference type="KEGG" id="pbap:Pla133_33670"/>
<dbReference type="InterPro" id="IPR051559">
    <property type="entry name" value="HIF_prolyl_hydroxylases"/>
</dbReference>
<dbReference type="Proteomes" id="UP000316921">
    <property type="component" value="Chromosome"/>
</dbReference>
<dbReference type="PANTHER" id="PTHR12907">
    <property type="entry name" value="EGL NINE HOMOLOG-RELATED"/>
    <property type="match status" value="1"/>
</dbReference>
<dbReference type="RefSeq" id="WP_145067144.1">
    <property type="nucleotide sequence ID" value="NZ_CP036287.1"/>
</dbReference>
<evidence type="ECO:0000313" key="10">
    <source>
        <dbReference type="Proteomes" id="UP000316921"/>
    </source>
</evidence>
<proteinExistence type="predicted"/>
<sequence>MPTYAPADEPRLLAAPRPSDGQARSVDGGDSSGERGLDPGDEGDPPAFGPDQVAGLGRGQALVFDRVLGSAAAALLAAELRAMEGSLQPAAVGRSERRLYATDVRSDWSCWLDRPEGADAGPLWRLFDVVAGELRDRAWLGMEGVEVQLALYRGDSPGYLRHRDAFVGRGRRRATAIYYLNPNWRVGDGGELQLFDEDGLGSERDVQPVLDRLVVFLSDRLEHAVRPCVAPRWAVTAWFLGPESP</sequence>
<gene>
    <name evidence="9" type="ORF">Pla133_33670</name>
</gene>
<feature type="domain" description="Fe2OG dioxygenase" evidence="8">
    <location>
        <begin position="143"/>
        <end position="242"/>
    </location>
</feature>
<dbReference type="InterPro" id="IPR006620">
    <property type="entry name" value="Pro_4_hyd_alph"/>
</dbReference>
<keyword evidence="6" id="KW-0408">Iron</keyword>
<dbReference type="AlphaFoldDB" id="A0A518BMR2"/>
<evidence type="ECO:0000256" key="1">
    <source>
        <dbReference type="ARBA" id="ARBA00001961"/>
    </source>
</evidence>
<evidence type="ECO:0000256" key="2">
    <source>
        <dbReference type="ARBA" id="ARBA00022723"/>
    </source>
</evidence>
<feature type="region of interest" description="Disordered" evidence="7">
    <location>
        <begin position="1"/>
        <end position="52"/>
    </location>
</feature>
<dbReference type="GO" id="GO:0031543">
    <property type="term" value="F:peptidyl-proline dioxygenase activity"/>
    <property type="evidence" value="ECO:0007669"/>
    <property type="project" value="TreeGrafter"/>
</dbReference>
<organism evidence="9 10">
    <name type="scientific">Engelhardtia mirabilis</name>
    <dbReference type="NCBI Taxonomy" id="2528011"/>
    <lineage>
        <taxon>Bacteria</taxon>
        <taxon>Pseudomonadati</taxon>
        <taxon>Planctomycetota</taxon>
        <taxon>Planctomycetia</taxon>
        <taxon>Planctomycetia incertae sedis</taxon>
        <taxon>Engelhardtia</taxon>
    </lineage>
</organism>
<evidence type="ECO:0000256" key="7">
    <source>
        <dbReference type="SAM" id="MobiDB-lite"/>
    </source>
</evidence>
<evidence type="ECO:0000256" key="6">
    <source>
        <dbReference type="ARBA" id="ARBA00023004"/>
    </source>
</evidence>
<dbReference type="SMART" id="SM00702">
    <property type="entry name" value="P4Hc"/>
    <property type="match status" value="1"/>
</dbReference>
<evidence type="ECO:0000313" key="9">
    <source>
        <dbReference type="EMBL" id="QDU68271.1"/>
    </source>
</evidence>
<keyword evidence="4" id="KW-0223">Dioxygenase</keyword>
<keyword evidence="5" id="KW-0560">Oxidoreductase</keyword>
<name>A0A518BMR2_9BACT</name>
<protein>
    <recommendedName>
        <fullName evidence="8">Fe2OG dioxygenase domain-containing protein</fullName>
    </recommendedName>
</protein>
<dbReference type="Pfam" id="PF13640">
    <property type="entry name" value="2OG-FeII_Oxy_3"/>
    <property type="match status" value="1"/>
</dbReference>
<evidence type="ECO:0000256" key="3">
    <source>
        <dbReference type="ARBA" id="ARBA00022896"/>
    </source>
</evidence>
<dbReference type="InterPro" id="IPR044862">
    <property type="entry name" value="Pro_4_hyd_alph_FE2OG_OXY"/>
</dbReference>
<dbReference type="InterPro" id="IPR005123">
    <property type="entry name" value="Oxoglu/Fe-dep_dioxygenase_dom"/>
</dbReference>
<evidence type="ECO:0000256" key="5">
    <source>
        <dbReference type="ARBA" id="ARBA00023002"/>
    </source>
</evidence>
<dbReference type="GO" id="GO:0031418">
    <property type="term" value="F:L-ascorbic acid binding"/>
    <property type="evidence" value="ECO:0007669"/>
    <property type="project" value="UniProtKB-KW"/>
</dbReference>
<dbReference type="EMBL" id="CP036287">
    <property type="protein sequence ID" value="QDU68271.1"/>
    <property type="molecule type" value="Genomic_DNA"/>
</dbReference>
<evidence type="ECO:0000256" key="4">
    <source>
        <dbReference type="ARBA" id="ARBA00022964"/>
    </source>
</evidence>
<dbReference type="GO" id="GO:0071456">
    <property type="term" value="P:cellular response to hypoxia"/>
    <property type="evidence" value="ECO:0007669"/>
    <property type="project" value="TreeGrafter"/>
</dbReference>
<comment type="cofactor">
    <cofactor evidence="1">
        <name>L-ascorbate</name>
        <dbReference type="ChEBI" id="CHEBI:38290"/>
    </cofactor>
</comment>